<evidence type="ECO:0000313" key="1">
    <source>
        <dbReference type="EMBL" id="NEU06216.1"/>
    </source>
</evidence>
<accession>A0A6M0H660</accession>
<comment type="caution">
    <text evidence="1">The sequence shown here is derived from an EMBL/GenBank/DDBJ whole genome shotgun (WGS) entry which is preliminary data.</text>
</comment>
<proteinExistence type="predicted"/>
<dbReference type="AlphaFoldDB" id="A0A6M0H660"/>
<gene>
    <name evidence="1" type="ORF">G3M99_15435</name>
</gene>
<dbReference type="Proteomes" id="UP000481872">
    <property type="component" value="Unassembled WGS sequence"/>
</dbReference>
<evidence type="ECO:0000313" key="2">
    <source>
        <dbReference type="Proteomes" id="UP000481872"/>
    </source>
</evidence>
<organism evidence="1 2">
    <name type="scientific">Clostridium senegalense</name>
    <dbReference type="NCBI Taxonomy" id="1465809"/>
    <lineage>
        <taxon>Bacteria</taxon>
        <taxon>Bacillati</taxon>
        <taxon>Bacillota</taxon>
        <taxon>Clostridia</taxon>
        <taxon>Eubacteriales</taxon>
        <taxon>Clostridiaceae</taxon>
        <taxon>Clostridium</taxon>
    </lineage>
</organism>
<sequence length="143" mass="17009">MSYDKFLRTNDSIKSYKYIKRKINNINEDFIINGFQYWCVFREIDAIACAVYILEVLDNVENLKDIPYLQKSYNYLYHIVDREEIFNAEEEGIYNKILDIASILKYADVYGKSGCDLNKKSLQYTLKGIIDEIKYFITSFKKK</sequence>
<reference evidence="1 2" key="1">
    <citation type="submission" date="2020-02" db="EMBL/GenBank/DDBJ databases">
        <title>Genome assembly of a novel Clostridium senegalense strain.</title>
        <authorList>
            <person name="Gupta T.B."/>
            <person name="Jauregui R."/>
            <person name="Maclean P."/>
            <person name="Nawarathana A."/>
            <person name="Brightwell G."/>
        </authorList>
    </citation>
    <scope>NUCLEOTIDE SEQUENCE [LARGE SCALE GENOMIC DNA]</scope>
    <source>
        <strain evidence="1 2">AGRFS4</strain>
    </source>
</reference>
<dbReference type="RefSeq" id="WP_061996877.1">
    <property type="nucleotide sequence ID" value="NZ_JAAGPU010000037.1"/>
</dbReference>
<keyword evidence="2" id="KW-1185">Reference proteome</keyword>
<dbReference type="EMBL" id="JAAGPU010000037">
    <property type="protein sequence ID" value="NEU06216.1"/>
    <property type="molecule type" value="Genomic_DNA"/>
</dbReference>
<name>A0A6M0H660_9CLOT</name>
<protein>
    <submittedName>
        <fullName evidence="1">Uncharacterized protein</fullName>
    </submittedName>
</protein>